<gene>
    <name evidence="2" type="ORF">GUJ93_ZPchr0008g12167</name>
</gene>
<dbReference type="Pfam" id="PF24974">
    <property type="entry name" value="DUF7771"/>
    <property type="match status" value="1"/>
</dbReference>
<accession>A0A8J5RJT2</accession>
<reference evidence="2" key="1">
    <citation type="journal article" date="2021" name="bioRxiv">
        <title>Whole Genome Assembly and Annotation of Northern Wild Rice, Zizania palustris L., Supports a Whole Genome Duplication in the Zizania Genus.</title>
        <authorList>
            <person name="Haas M."/>
            <person name="Kono T."/>
            <person name="Macchietto M."/>
            <person name="Millas R."/>
            <person name="McGilp L."/>
            <person name="Shao M."/>
            <person name="Duquette J."/>
            <person name="Hirsch C.N."/>
            <person name="Kimball J."/>
        </authorList>
    </citation>
    <scope>NUCLEOTIDE SEQUENCE</scope>
    <source>
        <tissue evidence="2">Fresh leaf tissue</tissue>
    </source>
</reference>
<feature type="domain" description="DUF7771" evidence="1">
    <location>
        <begin position="110"/>
        <end position="207"/>
    </location>
</feature>
<evidence type="ECO:0000259" key="1">
    <source>
        <dbReference type="Pfam" id="PF24974"/>
    </source>
</evidence>
<reference evidence="2" key="2">
    <citation type="submission" date="2021-02" db="EMBL/GenBank/DDBJ databases">
        <authorList>
            <person name="Kimball J.A."/>
            <person name="Haas M.W."/>
            <person name="Macchietto M."/>
            <person name="Kono T."/>
            <person name="Duquette J."/>
            <person name="Shao M."/>
        </authorList>
    </citation>
    <scope>NUCLEOTIDE SEQUENCE</scope>
    <source>
        <tissue evidence="2">Fresh leaf tissue</tissue>
    </source>
</reference>
<dbReference type="PANTHER" id="PTHR36487:SF2">
    <property type="entry name" value="B1159F04.1 PROTEIN"/>
    <property type="match status" value="1"/>
</dbReference>
<evidence type="ECO:0000313" key="3">
    <source>
        <dbReference type="Proteomes" id="UP000729402"/>
    </source>
</evidence>
<organism evidence="2 3">
    <name type="scientific">Zizania palustris</name>
    <name type="common">Northern wild rice</name>
    <dbReference type="NCBI Taxonomy" id="103762"/>
    <lineage>
        <taxon>Eukaryota</taxon>
        <taxon>Viridiplantae</taxon>
        <taxon>Streptophyta</taxon>
        <taxon>Embryophyta</taxon>
        <taxon>Tracheophyta</taxon>
        <taxon>Spermatophyta</taxon>
        <taxon>Magnoliopsida</taxon>
        <taxon>Liliopsida</taxon>
        <taxon>Poales</taxon>
        <taxon>Poaceae</taxon>
        <taxon>BOP clade</taxon>
        <taxon>Oryzoideae</taxon>
        <taxon>Oryzeae</taxon>
        <taxon>Zizaniinae</taxon>
        <taxon>Zizania</taxon>
    </lineage>
</organism>
<dbReference type="Proteomes" id="UP000729402">
    <property type="component" value="Unassembled WGS sequence"/>
</dbReference>
<comment type="caution">
    <text evidence="2">The sequence shown here is derived from an EMBL/GenBank/DDBJ whole genome shotgun (WGS) entry which is preliminary data.</text>
</comment>
<evidence type="ECO:0000313" key="2">
    <source>
        <dbReference type="EMBL" id="KAG8047144.1"/>
    </source>
</evidence>
<proteinExistence type="predicted"/>
<dbReference type="InterPro" id="IPR056673">
    <property type="entry name" value="DUF7771"/>
</dbReference>
<protein>
    <recommendedName>
        <fullName evidence="1">DUF7771 domain-containing protein</fullName>
    </recommendedName>
</protein>
<dbReference type="PANTHER" id="PTHR36487">
    <property type="entry name" value="OS09G0296500 PROTEIN-RELATED"/>
    <property type="match status" value="1"/>
</dbReference>
<dbReference type="OrthoDB" id="683378at2759"/>
<dbReference type="AlphaFoldDB" id="A0A8J5RJT2"/>
<dbReference type="EMBL" id="JAAALK010000290">
    <property type="protein sequence ID" value="KAG8047144.1"/>
    <property type="molecule type" value="Genomic_DNA"/>
</dbReference>
<name>A0A8J5RJT2_ZIZPA</name>
<sequence length="222" mass="24108">MNAKMATGGGRAAAVSSIITFVAVTVALIAAGGLPEAAALPTGFKASVAPPPRKPLAEFMVRMVNRMEGKMEFDCSSWPGRFEIEAHGGDKNVTYETTIERPEYNLRNPRVACIWSYEGNFMSDMVIWDEKDWPEKNACRVATGGGGGGHCELLFENKEMVLVTPAGRNVLGDLAVKECSTQWYGRLLPWGIGCRYPKHAHAYAGNVRSTWTSAALNSIIGH</sequence>
<keyword evidence="3" id="KW-1185">Reference proteome</keyword>